<dbReference type="PANTHER" id="PTHR45843">
    <property type="entry name" value="PEPTIDYL-PROLYL CIS-TRANS ISOMERASE-LIKE 4"/>
    <property type="match status" value="1"/>
</dbReference>
<dbReference type="FunFam" id="3.30.70.330:FF:000287">
    <property type="entry name" value="Peptidyl-prolyl cis-trans isomerase"/>
    <property type="match status" value="1"/>
</dbReference>
<comment type="caution">
    <text evidence="15">The sequence shown here is derived from an EMBL/GenBank/DDBJ whole genome shotgun (WGS) entry which is preliminary data.</text>
</comment>
<dbReference type="Gene3D" id="2.40.100.10">
    <property type="entry name" value="Cyclophilin-like"/>
    <property type="match status" value="1"/>
</dbReference>
<dbReference type="Proteomes" id="UP000093000">
    <property type="component" value="Unassembled WGS sequence"/>
</dbReference>
<evidence type="ECO:0000256" key="10">
    <source>
        <dbReference type="RuleBase" id="RU365081"/>
    </source>
</evidence>
<evidence type="ECO:0000256" key="6">
    <source>
        <dbReference type="ARBA" id="ARBA00023110"/>
    </source>
</evidence>
<dbReference type="FunCoup" id="A0A1C7NPQ1">
    <property type="interactions" value="1056"/>
</dbReference>
<dbReference type="InterPro" id="IPR029000">
    <property type="entry name" value="Cyclophilin-like_dom_sf"/>
</dbReference>
<dbReference type="PROSITE" id="PS50072">
    <property type="entry name" value="CSA_PPIASE_2"/>
    <property type="match status" value="1"/>
</dbReference>
<dbReference type="Pfam" id="PF00076">
    <property type="entry name" value="RRM_1"/>
    <property type="match status" value="1"/>
</dbReference>
<keyword evidence="6 10" id="KW-0697">Rotamase</keyword>
<evidence type="ECO:0000313" key="15">
    <source>
        <dbReference type="EMBL" id="OBZ91092.1"/>
    </source>
</evidence>
<protein>
    <recommendedName>
        <fullName evidence="10">Peptidyl-prolyl cis-trans isomerase</fullName>
        <shortName evidence="10">PPIase</shortName>
        <ecNumber evidence="10">5.2.1.8</ecNumber>
    </recommendedName>
</protein>
<feature type="region of interest" description="Disordered" evidence="11">
    <location>
        <begin position="502"/>
        <end position="601"/>
    </location>
</feature>
<dbReference type="InterPro" id="IPR000504">
    <property type="entry name" value="RRM_dom"/>
</dbReference>
<keyword evidence="12" id="KW-0812">Transmembrane</keyword>
<reference evidence="15 16" key="1">
    <citation type="submission" date="2016-03" db="EMBL/GenBank/DDBJ databases">
        <title>Choanephora cucurbitarum.</title>
        <authorList>
            <person name="Min B."/>
            <person name="Park H."/>
            <person name="Park J.-H."/>
            <person name="Shin H.-D."/>
            <person name="Choi I.-G."/>
        </authorList>
    </citation>
    <scope>NUCLEOTIDE SEQUENCE [LARGE SCALE GENOMIC DNA]</scope>
    <source>
        <strain evidence="15 16">KUS-F28377</strain>
    </source>
</reference>
<evidence type="ECO:0000313" key="16">
    <source>
        <dbReference type="Proteomes" id="UP000093000"/>
    </source>
</evidence>
<feature type="compositionally biased region" description="Basic and acidic residues" evidence="11">
    <location>
        <begin position="543"/>
        <end position="601"/>
    </location>
</feature>
<keyword evidence="7 10" id="KW-0413">Isomerase</keyword>
<sequence length="601" mass="69666">MSEGSITTSSWKSKFFDFYQWCKIVSISLNVIYMVRTFEDIYDAGSRIDHATSLQYGFQILIGCLMVFCLIGDLIVINTCNQSKLAVANWYWRPGILFFTFTFGNEVINITDRVLNADIVFQNCQQRLMNAARGSSIALVSDVCGLENQLGHLYSTGTMMRNIILCSVLIETSLGDLVIDLYIDECPKTSLNFIKLCKIKYYNFAPFFNVQKDFMAQTGDPTGKGDQGESVYGILNGPSQRYFPAEINPKLKHNKRGMVSMAVAQDASIESGGVSGSQFFITLADDLDYLDGKYTLFGEVVEGFDVLDKMNNAYCDEKGRPFRDIRIKHTIIIDDPFPDPEGLQVPDESPLPTKEQMESMRIADDEDLEEMGDPEEIEKRMREKEAKAHALTLEMIGDLPFAEVKAPENVLFVCKLNPVTRDEDLEMIFSRFGPIHSCEIIRDRQTGDSLSYAFIEFENREDAEEAYFKMQSVLIDDRRINVDFSQSVSKLHKDWISKRTAGNRQSMGGFDNLKKRTRYREDENNDRNNYDLVFEQKRKKTSSSRDDDRRRDDRSSHRRESSRDDERRRKSSHRRDSSREYDRRRDYDRRRRDDDDRRRRR</sequence>
<dbReference type="STRING" id="101091.A0A1C7NPQ1"/>
<dbReference type="InterPro" id="IPR012677">
    <property type="entry name" value="Nucleotide-bd_a/b_plait_sf"/>
</dbReference>
<evidence type="ECO:0000256" key="7">
    <source>
        <dbReference type="ARBA" id="ARBA00023235"/>
    </source>
</evidence>
<dbReference type="PANTHER" id="PTHR45843:SF1">
    <property type="entry name" value="PEPTIDYL-PROLYL CIS-TRANS ISOMERASE-LIKE 4"/>
    <property type="match status" value="1"/>
</dbReference>
<dbReference type="GO" id="GO:0003755">
    <property type="term" value="F:peptidyl-prolyl cis-trans isomerase activity"/>
    <property type="evidence" value="ECO:0007669"/>
    <property type="project" value="UniProtKB-UniRule"/>
</dbReference>
<evidence type="ECO:0000259" key="14">
    <source>
        <dbReference type="PROSITE" id="PS50102"/>
    </source>
</evidence>
<comment type="catalytic activity">
    <reaction evidence="1 10">
        <text>[protein]-peptidylproline (omega=180) = [protein]-peptidylproline (omega=0)</text>
        <dbReference type="Rhea" id="RHEA:16237"/>
        <dbReference type="Rhea" id="RHEA-COMP:10747"/>
        <dbReference type="Rhea" id="RHEA-COMP:10748"/>
        <dbReference type="ChEBI" id="CHEBI:83833"/>
        <dbReference type="ChEBI" id="CHEBI:83834"/>
        <dbReference type="EC" id="5.2.1.8"/>
    </reaction>
</comment>
<dbReference type="InterPro" id="IPR035979">
    <property type="entry name" value="RBD_domain_sf"/>
</dbReference>
<evidence type="ECO:0000259" key="13">
    <source>
        <dbReference type="PROSITE" id="PS50072"/>
    </source>
</evidence>
<dbReference type="AlphaFoldDB" id="A0A1C7NPQ1"/>
<dbReference type="FunFam" id="2.40.100.10:FF:000015">
    <property type="entry name" value="Peptidyl-prolyl cis-trans isomerase"/>
    <property type="match status" value="1"/>
</dbReference>
<dbReference type="PRINTS" id="PR00153">
    <property type="entry name" value="CSAPPISMRASE"/>
</dbReference>
<evidence type="ECO:0000256" key="2">
    <source>
        <dbReference type="ARBA" id="ARBA00002388"/>
    </source>
</evidence>
<dbReference type="GO" id="GO:0003723">
    <property type="term" value="F:RNA binding"/>
    <property type="evidence" value="ECO:0007669"/>
    <property type="project" value="UniProtKB-UniRule"/>
</dbReference>
<evidence type="ECO:0000256" key="8">
    <source>
        <dbReference type="ARBA" id="ARBA00023242"/>
    </source>
</evidence>
<dbReference type="SUPFAM" id="SSF54928">
    <property type="entry name" value="RNA-binding domain, RBD"/>
    <property type="match status" value="1"/>
</dbReference>
<keyword evidence="12" id="KW-0472">Membrane</keyword>
<keyword evidence="5 9" id="KW-0694">RNA-binding</keyword>
<dbReference type="OrthoDB" id="2083at2759"/>
<accession>A0A1C7NPQ1</accession>
<dbReference type="SMART" id="SM00360">
    <property type="entry name" value="RRM"/>
    <property type="match status" value="1"/>
</dbReference>
<dbReference type="SUPFAM" id="SSF50891">
    <property type="entry name" value="Cyclophilin-like"/>
    <property type="match status" value="1"/>
</dbReference>
<feature type="domain" description="PPIase cyclophilin-type" evidence="13">
    <location>
        <begin position="171"/>
        <end position="332"/>
    </location>
</feature>
<dbReference type="EC" id="5.2.1.8" evidence="10"/>
<dbReference type="InterPro" id="IPR035538">
    <property type="entry name" value="Cyclophilin_PPIL4"/>
</dbReference>
<proteinExistence type="inferred from homology"/>
<keyword evidence="8 10" id="KW-0539">Nucleus</keyword>
<dbReference type="CDD" id="cd12235">
    <property type="entry name" value="RRM_PPIL4"/>
    <property type="match status" value="1"/>
</dbReference>
<evidence type="ECO:0000256" key="12">
    <source>
        <dbReference type="SAM" id="Phobius"/>
    </source>
</evidence>
<evidence type="ECO:0000256" key="3">
    <source>
        <dbReference type="ARBA" id="ARBA00004123"/>
    </source>
</evidence>
<comment type="function">
    <text evidence="2 10">PPIases accelerate the folding of proteins. It catalyzes the cis-trans isomerization of proline imidic peptide bonds in oligopeptides.</text>
</comment>
<dbReference type="InterPro" id="IPR002130">
    <property type="entry name" value="Cyclophilin-type_PPIase_dom"/>
</dbReference>
<dbReference type="EMBL" id="LUGH01000022">
    <property type="protein sequence ID" value="OBZ91092.1"/>
    <property type="molecule type" value="Genomic_DNA"/>
</dbReference>
<gene>
    <name evidence="15" type="primary">cyp13</name>
    <name evidence="15" type="ORF">A0J61_00847</name>
</gene>
<dbReference type="Pfam" id="PF00160">
    <property type="entry name" value="Pro_isomerase"/>
    <property type="match status" value="1"/>
</dbReference>
<comment type="subcellular location">
    <subcellularLocation>
        <location evidence="3 10">Nucleus</location>
    </subcellularLocation>
</comment>
<dbReference type="PROSITE" id="PS50102">
    <property type="entry name" value="RRM"/>
    <property type="match status" value="1"/>
</dbReference>
<comment type="similarity">
    <text evidence="4 10">Belongs to the cyclophilin-type PPIase family. PPIL4 subfamily.</text>
</comment>
<dbReference type="CDD" id="cd01921">
    <property type="entry name" value="cyclophilin_RRM"/>
    <property type="match status" value="1"/>
</dbReference>
<keyword evidence="12" id="KW-1133">Transmembrane helix</keyword>
<dbReference type="Gene3D" id="3.30.70.330">
    <property type="match status" value="1"/>
</dbReference>
<dbReference type="GO" id="GO:0005634">
    <property type="term" value="C:nucleus"/>
    <property type="evidence" value="ECO:0007669"/>
    <property type="project" value="UniProtKB-SubCell"/>
</dbReference>
<evidence type="ECO:0000256" key="1">
    <source>
        <dbReference type="ARBA" id="ARBA00000971"/>
    </source>
</evidence>
<evidence type="ECO:0000256" key="4">
    <source>
        <dbReference type="ARBA" id="ARBA00010739"/>
    </source>
</evidence>
<name>A0A1C7NPQ1_9FUNG</name>
<evidence type="ECO:0000256" key="9">
    <source>
        <dbReference type="PROSITE-ProRule" id="PRU00176"/>
    </source>
</evidence>
<feature type="domain" description="RRM" evidence="14">
    <location>
        <begin position="409"/>
        <end position="487"/>
    </location>
</feature>
<dbReference type="InParanoid" id="A0A1C7NPQ1"/>
<dbReference type="InterPro" id="IPR035542">
    <property type="entry name" value="CRIP"/>
</dbReference>
<feature type="transmembrane region" description="Helical" evidence="12">
    <location>
        <begin position="56"/>
        <end position="77"/>
    </location>
</feature>
<evidence type="ECO:0000256" key="11">
    <source>
        <dbReference type="SAM" id="MobiDB-lite"/>
    </source>
</evidence>
<feature type="compositionally biased region" description="Basic and acidic residues" evidence="11">
    <location>
        <begin position="519"/>
        <end position="529"/>
    </location>
</feature>
<organism evidence="15 16">
    <name type="scientific">Choanephora cucurbitarum</name>
    <dbReference type="NCBI Taxonomy" id="101091"/>
    <lineage>
        <taxon>Eukaryota</taxon>
        <taxon>Fungi</taxon>
        <taxon>Fungi incertae sedis</taxon>
        <taxon>Mucoromycota</taxon>
        <taxon>Mucoromycotina</taxon>
        <taxon>Mucoromycetes</taxon>
        <taxon>Mucorales</taxon>
        <taxon>Mucorineae</taxon>
        <taxon>Choanephoraceae</taxon>
        <taxon>Choanephoroideae</taxon>
        <taxon>Choanephora</taxon>
    </lineage>
</organism>
<keyword evidence="16" id="KW-1185">Reference proteome</keyword>
<evidence type="ECO:0000256" key="5">
    <source>
        <dbReference type="ARBA" id="ARBA00022884"/>
    </source>
</evidence>